<dbReference type="AlphaFoldDB" id="A0A7X3KAP8"/>
<dbReference type="EMBL" id="WSES01000013">
    <property type="protein sequence ID" value="MVW64263.1"/>
    <property type="molecule type" value="Genomic_DNA"/>
</dbReference>
<reference evidence="2 3" key="1">
    <citation type="submission" date="2019-12" db="EMBL/GenBank/DDBJ databases">
        <authorList>
            <person name="Li C."/>
            <person name="Zhao J."/>
        </authorList>
    </citation>
    <scope>NUCLEOTIDE SEQUENCE [LARGE SCALE GENOMIC DNA]</scope>
    <source>
        <strain evidence="2 3">NEAU-DD11</strain>
    </source>
</reference>
<dbReference type="Pfam" id="PF02583">
    <property type="entry name" value="Trns_repr_metal"/>
    <property type="match status" value="1"/>
</dbReference>
<evidence type="ECO:0000313" key="2">
    <source>
        <dbReference type="EMBL" id="MVW64263.1"/>
    </source>
</evidence>
<dbReference type="PANTHER" id="PTHR33677:SF5">
    <property type="entry name" value="TRANSCRIPTIONAL REPRESSOR FRMR"/>
    <property type="match status" value="1"/>
</dbReference>
<accession>A0A7X3KAP8</accession>
<protein>
    <submittedName>
        <fullName evidence="2">Metal-sensing transcriptional repressor</fullName>
    </submittedName>
</protein>
<dbReference type="RefSeq" id="WP_056126933.1">
    <property type="nucleotide sequence ID" value="NZ_CP168562.1"/>
</dbReference>
<dbReference type="GO" id="GO:0003677">
    <property type="term" value="F:DNA binding"/>
    <property type="evidence" value="ECO:0007669"/>
    <property type="project" value="InterPro"/>
</dbReference>
<comment type="similarity">
    <text evidence="1">Belongs to the FrmR/RcnR family.</text>
</comment>
<keyword evidence="3" id="KW-1185">Reference proteome</keyword>
<name>A0A7X3KAP8_9BURK</name>
<gene>
    <name evidence="2" type="ORF">GPY61_30495</name>
</gene>
<sequence length="102" mass="10798">MGEPLKIVEGRALTAQQKKDLLNRLARVEGQLRGVQKLIALADAPSDCDAVAQQMAAARKALDRSFVQLLTASIVTHTGNAGDVEEAKAAAAHLAAMFDKFA</sequence>
<dbReference type="Gene3D" id="1.20.58.1000">
    <property type="entry name" value="Metal-sensitive repressor, helix protomer"/>
    <property type="match status" value="1"/>
</dbReference>
<dbReference type="GO" id="GO:0045892">
    <property type="term" value="P:negative regulation of DNA-templated transcription"/>
    <property type="evidence" value="ECO:0007669"/>
    <property type="project" value="UniProtKB-ARBA"/>
</dbReference>
<proteinExistence type="inferred from homology"/>
<dbReference type="GO" id="GO:0046872">
    <property type="term" value="F:metal ion binding"/>
    <property type="evidence" value="ECO:0007669"/>
    <property type="project" value="InterPro"/>
</dbReference>
<evidence type="ECO:0000256" key="1">
    <source>
        <dbReference type="ARBA" id="ARBA00005260"/>
    </source>
</evidence>
<organism evidence="2 3">
    <name type="scientific">Massilia cellulosiltytica</name>
    <dbReference type="NCBI Taxonomy" id="2683234"/>
    <lineage>
        <taxon>Bacteria</taxon>
        <taxon>Pseudomonadati</taxon>
        <taxon>Pseudomonadota</taxon>
        <taxon>Betaproteobacteria</taxon>
        <taxon>Burkholderiales</taxon>
        <taxon>Oxalobacteraceae</taxon>
        <taxon>Telluria group</taxon>
        <taxon>Massilia</taxon>
    </lineage>
</organism>
<dbReference type="PANTHER" id="PTHR33677">
    <property type="entry name" value="TRANSCRIPTIONAL REPRESSOR FRMR-RELATED"/>
    <property type="match status" value="1"/>
</dbReference>
<evidence type="ECO:0000313" key="3">
    <source>
        <dbReference type="Proteomes" id="UP000443353"/>
    </source>
</evidence>
<comment type="caution">
    <text evidence="2">The sequence shown here is derived from an EMBL/GenBank/DDBJ whole genome shotgun (WGS) entry which is preliminary data.</text>
</comment>
<dbReference type="InterPro" id="IPR003735">
    <property type="entry name" value="Metal_Tscrpt_repr"/>
</dbReference>
<dbReference type="Proteomes" id="UP000443353">
    <property type="component" value="Unassembled WGS sequence"/>
</dbReference>
<dbReference type="InterPro" id="IPR038390">
    <property type="entry name" value="Metal_Tscrpt_repr_sf"/>
</dbReference>